<evidence type="ECO:0000256" key="1">
    <source>
        <dbReference type="ARBA" id="ARBA00004127"/>
    </source>
</evidence>
<dbReference type="AlphaFoldDB" id="A0AA39TE64"/>
<dbReference type="Pfam" id="PF01529">
    <property type="entry name" value="DHHC"/>
    <property type="match status" value="1"/>
</dbReference>
<dbReference type="GO" id="GO:0019706">
    <property type="term" value="F:protein-cysteine S-palmitoyltransferase activity"/>
    <property type="evidence" value="ECO:0007669"/>
    <property type="project" value="UniProtKB-EC"/>
</dbReference>
<keyword evidence="4 8" id="KW-0812">Transmembrane</keyword>
<evidence type="ECO:0000256" key="2">
    <source>
        <dbReference type="ARBA" id="ARBA00008574"/>
    </source>
</evidence>
<proteinExistence type="inferred from homology"/>
<dbReference type="InterPro" id="IPR039859">
    <property type="entry name" value="PFA4/ZDH16/20/ERF2-like"/>
</dbReference>
<keyword evidence="7 8" id="KW-0012">Acyltransferase</keyword>
<evidence type="ECO:0000256" key="7">
    <source>
        <dbReference type="ARBA" id="ARBA00023315"/>
    </source>
</evidence>
<evidence type="ECO:0000256" key="8">
    <source>
        <dbReference type="RuleBase" id="RU079119"/>
    </source>
</evidence>
<dbReference type="PANTHER" id="PTHR22883">
    <property type="entry name" value="ZINC FINGER DHHC DOMAIN CONTAINING PROTEIN"/>
    <property type="match status" value="1"/>
</dbReference>
<feature type="transmembrane region" description="Helical" evidence="8">
    <location>
        <begin position="230"/>
        <end position="255"/>
    </location>
</feature>
<feature type="transmembrane region" description="Helical" evidence="8">
    <location>
        <begin position="16"/>
        <end position="34"/>
    </location>
</feature>
<dbReference type="PROSITE" id="PS50216">
    <property type="entry name" value="DHHC"/>
    <property type="match status" value="1"/>
</dbReference>
<accession>A0AA39TE64</accession>
<organism evidence="10 11">
    <name type="scientific">Acer saccharum</name>
    <name type="common">Sugar maple</name>
    <dbReference type="NCBI Taxonomy" id="4024"/>
    <lineage>
        <taxon>Eukaryota</taxon>
        <taxon>Viridiplantae</taxon>
        <taxon>Streptophyta</taxon>
        <taxon>Embryophyta</taxon>
        <taxon>Tracheophyta</taxon>
        <taxon>Spermatophyta</taxon>
        <taxon>Magnoliopsida</taxon>
        <taxon>eudicotyledons</taxon>
        <taxon>Gunneridae</taxon>
        <taxon>Pentapetalae</taxon>
        <taxon>rosids</taxon>
        <taxon>malvids</taxon>
        <taxon>Sapindales</taxon>
        <taxon>Sapindaceae</taxon>
        <taxon>Hippocastanoideae</taxon>
        <taxon>Acereae</taxon>
        <taxon>Acer</taxon>
    </lineage>
</organism>
<evidence type="ECO:0000256" key="5">
    <source>
        <dbReference type="ARBA" id="ARBA00022989"/>
    </source>
</evidence>
<comment type="catalytic activity">
    <reaction evidence="8">
        <text>L-cysteinyl-[protein] + hexadecanoyl-CoA = S-hexadecanoyl-L-cysteinyl-[protein] + CoA</text>
        <dbReference type="Rhea" id="RHEA:36683"/>
        <dbReference type="Rhea" id="RHEA-COMP:10131"/>
        <dbReference type="Rhea" id="RHEA-COMP:11032"/>
        <dbReference type="ChEBI" id="CHEBI:29950"/>
        <dbReference type="ChEBI" id="CHEBI:57287"/>
        <dbReference type="ChEBI" id="CHEBI:57379"/>
        <dbReference type="ChEBI" id="CHEBI:74151"/>
        <dbReference type="EC" id="2.3.1.225"/>
    </reaction>
</comment>
<dbReference type="EC" id="2.3.1.225" evidence="8"/>
<dbReference type="GO" id="GO:0006612">
    <property type="term" value="P:protein targeting to membrane"/>
    <property type="evidence" value="ECO:0007669"/>
    <property type="project" value="TreeGrafter"/>
</dbReference>
<dbReference type="GO" id="GO:0005794">
    <property type="term" value="C:Golgi apparatus"/>
    <property type="evidence" value="ECO:0007669"/>
    <property type="project" value="TreeGrafter"/>
</dbReference>
<sequence>MARFHDEKKLLGSLKLIGRCTVSCIFVFLTQFSLSLVPRFFSATPFLLQLALSALLLLVVLGFCRWCKRLLGLYSSASAFVFFNILFIWSFYVFVVRKDISRLMDGLFNGEVVMMIIGLISIQSRDPGLVTHETPSSDMLFQSSSFGVDTLDENSLSLRRIRYCKSCKAYIKGFDHHCPAFGNCIGQNNYALFMVLLVGFLTTEASYLVCSAQFVRKSRNFGRNWLEINLVGNLAISTMLFSILQVLWQGVFLMWHVYCICFNVRTDEWINWRKYPEFQVVYSEPGESFARVMFRNPYDMGILQNVKDFLALRG</sequence>
<evidence type="ECO:0000259" key="9">
    <source>
        <dbReference type="Pfam" id="PF01529"/>
    </source>
</evidence>
<dbReference type="GO" id="GO:0005783">
    <property type="term" value="C:endoplasmic reticulum"/>
    <property type="evidence" value="ECO:0007669"/>
    <property type="project" value="TreeGrafter"/>
</dbReference>
<evidence type="ECO:0000256" key="6">
    <source>
        <dbReference type="ARBA" id="ARBA00023136"/>
    </source>
</evidence>
<feature type="transmembrane region" description="Helical" evidence="8">
    <location>
        <begin position="71"/>
        <end position="95"/>
    </location>
</feature>
<keyword evidence="11" id="KW-1185">Reference proteome</keyword>
<keyword evidence="3 8" id="KW-0808">Transferase</keyword>
<comment type="domain">
    <text evidence="8">The DHHC domain is required for palmitoyltransferase activity.</text>
</comment>
<feature type="transmembrane region" description="Helical" evidence="8">
    <location>
        <begin position="46"/>
        <end position="64"/>
    </location>
</feature>
<comment type="caution">
    <text evidence="10">The sequence shown here is derived from an EMBL/GenBank/DDBJ whole genome shotgun (WGS) entry which is preliminary data.</text>
</comment>
<dbReference type="InterPro" id="IPR001594">
    <property type="entry name" value="Palmitoyltrfase_DHHC"/>
</dbReference>
<protein>
    <recommendedName>
        <fullName evidence="8">S-acyltransferase</fullName>
        <ecNumber evidence="8">2.3.1.225</ecNumber>
    </recommendedName>
    <alternativeName>
        <fullName evidence="8">Palmitoyltransferase</fullName>
    </alternativeName>
</protein>
<gene>
    <name evidence="10" type="ORF">LWI29_025024</name>
</gene>
<keyword evidence="6 8" id="KW-0472">Membrane</keyword>
<feature type="transmembrane region" description="Helical" evidence="8">
    <location>
        <begin position="190"/>
        <end position="210"/>
    </location>
</feature>
<evidence type="ECO:0000313" key="11">
    <source>
        <dbReference type="Proteomes" id="UP001168877"/>
    </source>
</evidence>
<reference evidence="10" key="1">
    <citation type="journal article" date="2022" name="Plant J.">
        <title>Strategies of tolerance reflected in two North American maple genomes.</title>
        <authorList>
            <person name="McEvoy S.L."/>
            <person name="Sezen U.U."/>
            <person name="Trouern-Trend A."/>
            <person name="McMahon S.M."/>
            <person name="Schaberg P.G."/>
            <person name="Yang J."/>
            <person name="Wegrzyn J.L."/>
            <person name="Swenson N.G."/>
        </authorList>
    </citation>
    <scope>NUCLEOTIDE SEQUENCE</scope>
    <source>
        <strain evidence="10">NS2018</strain>
    </source>
</reference>
<dbReference type="EMBL" id="JAUESC010000002">
    <property type="protein sequence ID" value="KAK0605282.1"/>
    <property type="molecule type" value="Genomic_DNA"/>
</dbReference>
<comment type="similarity">
    <text evidence="2 8">Belongs to the DHHC palmitoyltransferase family.</text>
</comment>
<name>A0AA39TE64_ACESA</name>
<evidence type="ECO:0000313" key="10">
    <source>
        <dbReference type="EMBL" id="KAK0605282.1"/>
    </source>
</evidence>
<evidence type="ECO:0000256" key="3">
    <source>
        <dbReference type="ARBA" id="ARBA00022679"/>
    </source>
</evidence>
<keyword evidence="5 8" id="KW-1133">Transmembrane helix</keyword>
<dbReference type="Proteomes" id="UP001168877">
    <property type="component" value="Unassembled WGS sequence"/>
</dbReference>
<evidence type="ECO:0000256" key="4">
    <source>
        <dbReference type="ARBA" id="ARBA00022692"/>
    </source>
</evidence>
<dbReference type="PANTHER" id="PTHR22883:SF127">
    <property type="entry name" value="ZDHHC-TYPE PALMITOYLTRANSFERASE 3-RELATED"/>
    <property type="match status" value="1"/>
</dbReference>
<feature type="domain" description="Palmitoyltransferase DHHC" evidence="9">
    <location>
        <begin position="159"/>
        <end position="272"/>
    </location>
</feature>
<reference evidence="10" key="2">
    <citation type="submission" date="2023-06" db="EMBL/GenBank/DDBJ databases">
        <authorList>
            <person name="Swenson N.G."/>
            <person name="Wegrzyn J.L."/>
            <person name="Mcevoy S.L."/>
        </authorList>
    </citation>
    <scope>NUCLEOTIDE SEQUENCE</scope>
    <source>
        <strain evidence="10">NS2018</strain>
        <tissue evidence="10">Leaf</tissue>
    </source>
</reference>
<comment type="subcellular location">
    <subcellularLocation>
        <location evidence="1">Endomembrane system</location>
        <topology evidence="1">Multi-pass membrane protein</topology>
    </subcellularLocation>
</comment>